<gene>
    <name evidence="1" type="ORF">BN938_0429</name>
</gene>
<organism evidence="1 2">
    <name type="scientific">Mucinivorans hirudinis</name>
    <dbReference type="NCBI Taxonomy" id="1433126"/>
    <lineage>
        <taxon>Bacteria</taxon>
        <taxon>Pseudomonadati</taxon>
        <taxon>Bacteroidota</taxon>
        <taxon>Bacteroidia</taxon>
        <taxon>Bacteroidales</taxon>
        <taxon>Rikenellaceae</taxon>
        <taxon>Mucinivorans</taxon>
    </lineage>
</organism>
<sequence>MKHILTLLLILSTIAGNAQFIVGERYHMPDKQTTIDYSVLSVNYHYKYMNDTVKKSYRNDLFALEIGLKSSRFYSLYAKRIDSITYVQLHSDAERIQNKSWMSRDQYANYFDILMNYPAKNILLYIFQVCETSYRYYEEIPKMDWQVQEGTKKILGYECKTATTEFRGNRFTVWYAPALEYSLGHWKFNGLPGLVLEVYDDRRFFHFLAKSIDSEKKPIYTYKHNYKEVSRKEILKMQELMYKSPSELSEKYGGKTFMGTIIIDRKKGTSTVSKEGLTYPYIPPLEKQ</sequence>
<dbReference type="EMBL" id="HG934468">
    <property type="protein sequence ID" value="CDN30534.1"/>
    <property type="molecule type" value="Genomic_DNA"/>
</dbReference>
<evidence type="ECO:0000313" key="1">
    <source>
        <dbReference type="EMBL" id="CDN30534.1"/>
    </source>
</evidence>
<reference evidence="1 2" key="1">
    <citation type="journal article" date="2015" name="Genome Announc.">
        <title>Complete Genome Sequence of the Novel Leech Symbiont Mucinivorans hirudinis M3T.</title>
        <authorList>
            <person name="Nelson M.C."/>
            <person name="Bomar L."/>
            <person name="Graf J."/>
        </authorList>
    </citation>
    <scope>NUCLEOTIDE SEQUENCE [LARGE SCALE GENOMIC DNA]</scope>
    <source>
        <strain evidence="2">M3</strain>
    </source>
</reference>
<evidence type="ECO:0008006" key="3">
    <source>
        <dbReference type="Google" id="ProtNLM"/>
    </source>
</evidence>
<dbReference type="PATRIC" id="fig|1433126.3.peg.426"/>
<keyword evidence="2" id="KW-1185">Reference proteome</keyword>
<name>A0A060RAX1_9BACT</name>
<accession>A0A060RAX1</accession>
<dbReference type="AlphaFoldDB" id="A0A060RAX1"/>
<dbReference type="eggNOG" id="ENOG5031YMS">
    <property type="taxonomic scope" value="Bacteria"/>
</dbReference>
<dbReference type="STRING" id="1433126.BN938_0429"/>
<dbReference type="OrthoDB" id="1440774at2"/>
<protein>
    <recommendedName>
        <fullName evidence="3">GLPGLI family protein</fullName>
    </recommendedName>
</protein>
<evidence type="ECO:0000313" key="2">
    <source>
        <dbReference type="Proteomes" id="UP000027616"/>
    </source>
</evidence>
<dbReference type="Pfam" id="PF22252">
    <property type="entry name" value="PNGase_F-II_N"/>
    <property type="match status" value="1"/>
</dbReference>
<dbReference type="NCBIfam" id="TIGR01200">
    <property type="entry name" value="GLPGLI"/>
    <property type="match status" value="1"/>
</dbReference>
<proteinExistence type="predicted"/>
<dbReference type="InterPro" id="IPR005901">
    <property type="entry name" value="GLPGLI"/>
</dbReference>
<dbReference type="HOGENOM" id="CLU_066214_1_0_10"/>
<dbReference type="Proteomes" id="UP000027616">
    <property type="component" value="Chromosome I"/>
</dbReference>
<dbReference type="KEGG" id="rbc:BN938_0429"/>